<name>A0A915EGJ2_9BILA</name>
<protein>
    <submittedName>
        <fullName evidence="3">Uncharacterized protein</fullName>
    </submittedName>
</protein>
<evidence type="ECO:0000256" key="1">
    <source>
        <dbReference type="SAM" id="Phobius"/>
    </source>
</evidence>
<sequence>MEKVVELCFMPLTPPALLVSNNQTNSKDYCASNRTSALSSSIASSPESHSHHTNIHLLVLFACLMGWLAWTLLKRFAVHHTSYWQRLGCPVLRLSHLWAT</sequence>
<keyword evidence="1" id="KW-0812">Transmembrane</keyword>
<keyword evidence="1" id="KW-1133">Transmembrane helix</keyword>
<feature type="transmembrane region" description="Helical" evidence="1">
    <location>
        <begin position="55"/>
        <end position="73"/>
    </location>
</feature>
<keyword evidence="1" id="KW-0472">Membrane</keyword>
<evidence type="ECO:0000313" key="3">
    <source>
        <dbReference type="WBParaSite" id="jg5660"/>
    </source>
</evidence>
<evidence type="ECO:0000313" key="2">
    <source>
        <dbReference type="Proteomes" id="UP000887574"/>
    </source>
</evidence>
<reference evidence="3" key="1">
    <citation type="submission" date="2022-11" db="UniProtKB">
        <authorList>
            <consortium name="WormBaseParasite"/>
        </authorList>
    </citation>
    <scope>IDENTIFICATION</scope>
</reference>
<keyword evidence="2" id="KW-1185">Reference proteome</keyword>
<proteinExistence type="predicted"/>
<dbReference type="WBParaSite" id="jg5660">
    <property type="protein sequence ID" value="jg5660"/>
    <property type="gene ID" value="jg5660"/>
</dbReference>
<dbReference type="AlphaFoldDB" id="A0A915EGJ2"/>
<organism evidence="2 3">
    <name type="scientific">Ditylenchus dipsaci</name>
    <dbReference type="NCBI Taxonomy" id="166011"/>
    <lineage>
        <taxon>Eukaryota</taxon>
        <taxon>Metazoa</taxon>
        <taxon>Ecdysozoa</taxon>
        <taxon>Nematoda</taxon>
        <taxon>Chromadorea</taxon>
        <taxon>Rhabditida</taxon>
        <taxon>Tylenchina</taxon>
        <taxon>Tylenchomorpha</taxon>
        <taxon>Sphaerularioidea</taxon>
        <taxon>Anguinidae</taxon>
        <taxon>Anguininae</taxon>
        <taxon>Ditylenchus</taxon>
    </lineage>
</organism>
<dbReference type="Proteomes" id="UP000887574">
    <property type="component" value="Unplaced"/>
</dbReference>
<accession>A0A915EGJ2</accession>